<organism evidence="1 2">
    <name type="scientific">Bacillus seohaeanensis</name>
    <dbReference type="NCBI Taxonomy" id="284580"/>
    <lineage>
        <taxon>Bacteria</taxon>
        <taxon>Bacillati</taxon>
        <taxon>Bacillota</taxon>
        <taxon>Bacilli</taxon>
        <taxon>Bacillales</taxon>
        <taxon>Bacillaceae</taxon>
        <taxon>Bacillus</taxon>
    </lineage>
</organism>
<evidence type="ECO:0000313" key="1">
    <source>
        <dbReference type="EMBL" id="MFD2680700.1"/>
    </source>
</evidence>
<proteinExistence type="predicted"/>
<keyword evidence="2" id="KW-1185">Reference proteome</keyword>
<accession>A0ABW5RQK5</accession>
<evidence type="ECO:0000313" key="2">
    <source>
        <dbReference type="Proteomes" id="UP001597506"/>
    </source>
</evidence>
<dbReference type="EMBL" id="JBHUMF010000017">
    <property type="protein sequence ID" value="MFD2680700.1"/>
    <property type="molecule type" value="Genomic_DNA"/>
</dbReference>
<sequence>TYKRPPSKSAVAYVTPTFDVEPLYKTIEVCLEKYEYTVSLFVSIGSVYHGIFWCENLNRTMVLLILHYCSQMCLETKEIY</sequence>
<comment type="caution">
    <text evidence="1">The sequence shown here is derived from an EMBL/GenBank/DDBJ whole genome shotgun (WGS) entry which is preliminary data.</text>
</comment>
<dbReference type="RefSeq" id="WP_377934336.1">
    <property type="nucleotide sequence ID" value="NZ_JBHUMF010000017.1"/>
</dbReference>
<reference evidence="2" key="1">
    <citation type="journal article" date="2019" name="Int. J. Syst. Evol. Microbiol.">
        <title>The Global Catalogue of Microorganisms (GCM) 10K type strain sequencing project: providing services to taxonomists for standard genome sequencing and annotation.</title>
        <authorList>
            <consortium name="The Broad Institute Genomics Platform"/>
            <consortium name="The Broad Institute Genome Sequencing Center for Infectious Disease"/>
            <person name="Wu L."/>
            <person name="Ma J."/>
        </authorList>
    </citation>
    <scope>NUCLEOTIDE SEQUENCE [LARGE SCALE GENOMIC DNA]</scope>
    <source>
        <strain evidence="2">KCTC 3913</strain>
    </source>
</reference>
<gene>
    <name evidence="1" type="ORF">ACFSUL_08005</name>
</gene>
<name>A0ABW5RQK5_9BACI</name>
<dbReference type="Proteomes" id="UP001597506">
    <property type="component" value="Unassembled WGS sequence"/>
</dbReference>
<feature type="non-terminal residue" evidence="1">
    <location>
        <position position="1"/>
    </location>
</feature>
<protein>
    <submittedName>
        <fullName evidence="1">Uncharacterized protein</fullName>
    </submittedName>
</protein>